<evidence type="ECO:0000313" key="3">
    <source>
        <dbReference type="Proteomes" id="UP000017668"/>
    </source>
</evidence>
<feature type="compositionally biased region" description="Basic and acidic residues" evidence="1">
    <location>
        <begin position="79"/>
        <end position="88"/>
    </location>
</feature>
<feature type="compositionally biased region" description="Acidic residues" evidence="1">
    <location>
        <begin position="54"/>
        <end position="64"/>
    </location>
</feature>
<name>A0ABP2RX91_RHILU</name>
<sequence length="88" mass="9499">MTDFLEVKAKRTFAVGKELKTKKSDPFKVEAGEAKQLDELGLVEILGEAKAETSTEDDAADEADDKPVISSARSTKKKDKPDAVNEGS</sequence>
<dbReference type="RefSeq" id="WP_006697513.1">
    <property type="nucleotide sequence ID" value="NZ_AMQQ01000004.1"/>
</dbReference>
<dbReference type="EMBL" id="AMQQ01000004">
    <property type="protein sequence ID" value="EKJ97216.1"/>
    <property type="molecule type" value="Genomic_DNA"/>
</dbReference>
<evidence type="ECO:0000256" key="1">
    <source>
        <dbReference type="SAM" id="MobiDB-lite"/>
    </source>
</evidence>
<feature type="region of interest" description="Disordered" evidence="1">
    <location>
        <begin position="48"/>
        <end position="88"/>
    </location>
</feature>
<proteinExistence type="predicted"/>
<dbReference type="Proteomes" id="UP000017668">
    <property type="component" value="Unassembled WGS sequence"/>
</dbReference>
<protein>
    <submittedName>
        <fullName evidence="2">Uncharacterized protein</fullName>
    </submittedName>
</protein>
<evidence type="ECO:0000313" key="2">
    <source>
        <dbReference type="EMBL" id="EKJ97216.1"/>
    </source>
</evidence>
<reference evidence="2 3" key="1">
    <citation type="journal article" date="2013" name="Genome Announc.">
        <title>Genome Sequence of Rhizobium lupini HPC(L) Isolated from Saline Desert Soil, Kutch (Gujarat).</title>
        <authorList>
            <person name="Agarwal L."/>
            <person name="Purohit H.J."/>
        </authorList>
    </citation>
    <scope>NUCLEOTIDE SEQUENCE [LARGE SCALE GENOMIC DNA]</scope>
    <source>
        <strain evidence="3">HPC(L)</strain>
    </source>
</reference>
<organism evidence="2 3">
    <name type="scientific">Bradyrhizobium lupini HPC(L)</name>
    <dbReference type="NCBI Taxonomy" id="1229491"/>
    <lineage>
        <taxon>Bacteria</taxon>
        <taxon>Pseudomonadati</taxon>
        <taxon>Pseudomonadota</taxon>
        <taxon>Alphaproteobacteria</taxon>
        <taxon>Hyphomicrobiales</taxon>
        <taxon>Nitrobacteraceae</taxon>
        <taxon>Bradyrhizobium</taxon>
    </lineage>
</organism>
<gene>
    <name evidence="2" type="ORF">C241_02919</name>
</gene>
<keyword evidence="3" id="KW-1185">Reference proteome</keyword>
<accession>A0ABP2RX91</accession>
<comment type="caution">
    <text evidence="2">The sequence shown here is derived from an EMBL/GenBank/DDBJ whole genome shotgun (WGS) entry which is preliminary data.</text>
</comment>